<keyword evidence="23" id="KW-1185">Reference proteome</keyword>
<dbReference type="Pfam" id="PF01098">
    <property type="entry name" value="FTSW_RODA_SPOVE"/>
    <property type="match status" value="1"/>
</dbReference>
<evidence type="ECO:0000256" key="14">
    <source>
        <dbReference type="ARBA" id="ARBA00032370"/>
    </source>
</evidence>
<feature type="transmembrane region" description="Helical" evidence="21">
    <location>
        <begin position="171"/>
        <end position="188"/>
    </location>
</feature>
<organism evidence="22 23">
    <name type="scientific">Acuticoccus sediminis</name>
    <dbReference type="NCBI Taxonomy" id="2184697"/>
    <lineage>
        <taxon>Bacteria</taxon>
        <taxon>Pseudomonadati</taxon>
        <taxon>Pseudomonadota</taxon>
        <taxon>Alphaproteobacteria</taxon>
        <taxon>Hyphomicrobiales</taxon>
        <taxon>Amorphaceae</taxon>
        <taxon>Acuticoccus</taxon>
    </lineage>
</organism>
<comment type="caution">
    <text evidence="22">The sequence shown here is derived from an EMBL/GenBank/DDBJ whole genome shotgun (WGS) entry which is preliminary data.</text>
</comment>
<evidence type="ECO:0000256" key="10">
    <source>
        <dbReference type="ARBA" id="ARBA00022989"/>
    </source>
</evidence>
<accession>A0A8B2NIW3</accession>
<feature type="transmembrane region" description="Helical" evidence="21">
    <location>
        <begin position="193"/>
        <end position="211"/>
    </location>
</feature>
<keyword evidence="6" id="KW-0808">Transferase</keyword>
<keyword evidence="11 21" id="KW-0472">Membrane</keyword>
<feature type="transmembrane region" description="Helical" evidence="21">
    <location>
        <begin position="149"/>
        <end position="165"/>
    </location>
</feature>
<dbReference type="AlphaFoldDB" id="A0A8B2NIW3"/>
<evidence type="ECO:0000256" key="9">
    <source>
        <dbReference type="ARBA" id="ARBA00022984"/>
    </source>
</evidence>
<keyword evidence="9" id="KW-0573">Peptidoglycan synthesis</keyword>
<evidence type="ECO:0000256" key="21">
    <source>
        <dbReference type="SAM" id="Phobius"/>
    </source>
</evidence>
<evidence type="ECO:0000256" key="1">
    <source>
        <dbReference type="ARBA" id="ARBA00004651"/>
    </source>
</evidence>
<keyword evidence="8" id="KW-0133">Cell shape</keyword>
<evidence type="ECO:0000313" key="22">
    <source>
        <dbReference type="EMBL" id="RAH97052.1"/>
    </source>
</evidence>
<evidence type="ECO:0000256" key="5">
    <source>
        <dbReference type="ARBA" id="ARBA00022676"/>
    </source>
</evidence>
<feature type="transmembrane region" description="Helical" evidence="21">
    <location>
        <begin position="86"/>
        <end position="105"/>
    </location>
</feature>
<dbReference type="Proteomes" id="UP000249590">
    <property type="component" value="Unassembled WGS sequence"/>
</dbReference>
<feature type="transmembrane region" description="Helical" evidence="21">
    <location>
        <begin position="111"/>
        <end position="137"/>
    </location>
</feature>
<dbReference type="GO" id="GO:0015648">
    <property type="term" value="F:lipid-linked peptidoglycan transporter activity"/>
    <property type="evidence" value="ECO:0007669"/>
    <property type="project" value="TreeGrafter"/>
</dbReference>
<sequence>MVSRAETSEFARWWWTIDKTLLFALLALIALGLMLSFAASPPVAERNGYGTYHFVVRHFIFAVPAVFTLIFLSFFTPRQVRRTSLVLFAGALVLIILTLFIGVEVKGARRWIGFGGLTVQPAEFIKPAFVVITAFLLSEGARRPDLPGRLLAVFLLAVVIAPLVAQPDFGQAMLISITWSAMIFLAGLQWRWVFALGGAGVGGIVSAYLYLPHVTARVNAFLNPDASDNYQVDRSIESFLRGGWFGVGPGEGIVKRSLPDSHTDFVFAVTAEEFGIVMCFVIVTLFAAVVLKGLSRALREEDEFVRLSLAGLIILFGGQAFINMAVNLHLMPAKGMTLPFVSYGGSSLVAVAIGMGFALALSRRRPGRVRFTETRRLSEAFA</sequence>
<evidence type="ECO:0000256" key="19">
    <source>
        <dbReference type="ARBA" id="ARBA00044770"/>
    </source>
</evidence>
<dbReference type="PANTHER" id="PTHR30474">
    <property type="entry name" value="CELL CYCLE PROTEIN"/>
    <property type="match status" value="1"/>
</dbReference>
<evidence type="ECO:0000256" key="15">
    <source>
        <dbReference type="ARBA" id="ARBA00033270"/>
    </source>
</evidence>
<evidence type="ECO:0000256" key="3">
    <source>
        <dbReference type="ARBA" id="ARBA00022475"/>
    </source>
</evidence>
<dbReference type="GO" id="GO:0005886">
    <property type="term" value="C:plasma membrane"/>
    <property type="evidence" value="ECO:0007669"/>
    <property type="project" value="UniProtKB-SubCell"/>
</dbReference>
<feature type="transmembrane region" description="Helical" evidence="21">
    <location>
        <begin position="274"/>
        <end position="295"/>
    </location>
</feature>
<evidence type="ECO:0000256" key="17">
    <source>
        <dbReference type="ARBA" id="ARBA00041185"/>
    </source>
</evidence>
<evidence type="ECO:0000256" key="18">
    <source>
        <dbReference type="ARBA" id="ARBA00041418"/>
    </source>
</evidence>
<comment type="pathway">
    <text evidence="2">Cell wall biogenesis; peptidoglycan biosynthesis.</text>
</comment>
<evidence type="ECO:0000256" key="11">
    <source>
        <dbReference type="ARBA" id="ARBA00023136"/>
    </source>
</evidence>
<dbReference type="GO" id="GO:0009252">
    <property type="term" value="P:peptidoglycan biosynthetic process"/>
    <property type="evidence" value="ECO:0007669"/>
    <property type="project" value="UniProtKB-KW"/>
</dbReference>
<keyword evidence="12" id="KW-0131">Cell cycle</keyword>
<reference evidence="22 23" key="1">
    <citation type="submission" date="2018-05" db="EMBL/GenBank/DDBJ databases">
        <title>Acuticoccus sediminis sp. nov., isolated from deep-sea sediment of Indian Ocean.</title>
        <authorList>
            <person name="Liu X."/>
            <person name="Lai Q."/>
            <person name="Du Y."/>
            <person name="Sun F."/>
            <person name="Zhang X."/>
            <person name="Wang S."/>
            <person name="Shao Z."/>
        </authorList>
    </citation>
    <scope>NUCLEOTIDE SEQUENCE [LARGE SCALE GENOMIC DNA]</scope>
    <source>
        <strain evidence="22 23">PTG4-2</strain>
    </source>
</reference>
<feature type="transmembrane region" description="Helical" evidence="21">
    <location>
        <begin position="307"/>
        <end position="328"/>
    </location>
</feature>
<evidence type="ECO:0000256" key="13">
    <source>
        <dbReference type="ARBA" id="ARBA00023316"/>
    </source>
</evidence>
<evidence type="ECO:0000256" key="7">
    <source>
        <dbReference type="ARBA" id="ARBA00022692"/>
    </source>
</evidence>
<dbReference type="NCBIfam" id="TIGR02614">
    <property type="entry name" value="ftsW"/>
    <property type="match status" value="1"/>
</dbReference>
<feature type="transmembrane region" description="Helical" evidence="21">
    <location>
        <begin position="340"/>
        <end position="361"/>
    </location>
</feature>
<dbReference type="InterPro" id="IPR013437">
    <property type="entry name" value="FtsW"/>
</dbReference>
<evidence type="ECO:0000256" key="8">
    <source>
        <dbReference type="ARBA" id="ARBA00022960"/>
    </source>
</evidence>
<dbReference type="GO" id="GO:0032153">
    <property type="term" value="C:cell division site"/>
    <property type="evidence" value="ECO:0007669"/>
    <property type="project" value="TreeGrafter"/>
</dbReference>
<proteinExistence type="inferred from homology"/>
<evidence type="ECO:0000256" key="2">
    <source>
        <dbReference type="ARBA" id="ARBA00004752"/>
    </source>
</evidence>
<dbReference type="GO" id="GO:0051301">
    <property type="term" value="P:cell division"/>
    <property type="evidence" value="ECO:0007669"/>
    <property type="project" value="UniProtKB-KW"/>
</dbReference>
<dbReference type="GO" id="GO:0008955">
    <property type="term" value="F:peptidoglycan glycosyltransferase activity"/>
    <property type="evidence" value="ECO:0007669"/>
    <property type="project" value="UniProtKB-EC"/>
</dbReference>
<comment type="similarity">
    <text evidence="16">Belongs to the SEDS family. FtsW subfamily.</text>
</comment>
<gene>
    <name evidence="22" type="primary">ftsW</name>
    <name evidence="22" type="ORF">DLJ53_30745</name>
</gene>
<evidence type="ECO:0000313" key="23">
    <source>
        <dbReference type="Proteomes" id="UP000249590"/>
    </source>
</evidence>
<evidence type="ECO:0000256" key="16">
    <source>
        <dbReference type="ARBA" id="ARBA00038053"/>
    </source>
</evidence>
<evidence type="ECO:0000256" key="20">
    <source>
        <dbReference type="ARBA" id="ARBA00049902"/>
    </source>
</evidence>
<evidence type="ECO:0000256" key="6">
    <source>
        <dbReference type="ARBA" id="ARBA00022679"/>
    </source>
</evidence>
<feature type="transmembrane region" description="Helical" evidence="21">
    <location>
        <begin position="54"/>
        <end position="74"/>
    </location>
</feature>
<dbReference type="EMBL" id="QHHQ01000010">
    <property type="protein sequence ID" value="RAH97052.1"/>
    <property type="molecule type" value="Genomic_DNA"/>
</dbReference>
<keyword evidence="7 21" id="KW-0812">Transmembrane</keyword>
<name>A0A8B2NIW3_9HYPH</name>
<comment type="catalytic activity">
    <reaction evidence="20">
        <text>[GlcNAc-(1-&gt;4)-Mur2Ac(oyl-L-Ala-gamma-D-Glu-L-Lys-D-Ala-D-Ala)](n)-di-trans,octa-cis-undecaprenyl diphosphate + beta-D-GlcNAc-(1-&gt;4)-Mur2Ac(oyl-L-Ala-gamma-D-Glu-L-Lys-D-Ala-D-Ala)-di-trans,octa-cis-undecaprenyl diphosphate = [GlcNAc-(1-&gt;4)-Mur2Ac(oyl-L-Ala-gamma-D-Glu-L-Lys-D-Ala-D-Ala)](n+1)-di-trans,octa-cis-undecaprenyl diphosphate + di-trans,octa-cis-undecaprenyl diphosphate + H(+)</text>
        <dbReference type="Rhea" id="RHEA:23708"/>
        <dbReference type="Rhea" id="RHEA-COMP:9602"/>
        <dbReference type="Rhea" id="RHEA-COMP:9603"/>
        <dbReference type="ChEBI" id="CHEBI:15378"/>
        <dbReference type="ChEBI" id="CHEBI:58405"/>
        <dbReference type="ChEBI" id="CHEBI:60033"/>
        <dbReference type="ChEBI" id="CHEBI:78435"/>
        <dbReference type="EC" id="2.4.99.28"/>
    </reaction>
</comment>
<dbReference type="InterPro" id="IPR001182">
    <property type="entry name" value="FtsW/RodA"/>
</dbReference>
<dbReference type="EC" id="2.4.99.28" evidence="19"/>
<keyword evidence="4" id="KW-0132">Cell division</keyword>
<keyword evidence="5" id="KW-0328">Glycosyltransferase</keyword>
<dbReference type="RefSeq" id="WP_111352160.1">
    <property type="nucleotide sequence ID" value="NZ_JAIWKD010000010.1"/>
</dbReference>
<keyword evidence="10 21" id="KW-1133">Transmembrane helix</keyword>
<dbReference type="GO" id="GO:0008360">
    <property type="term" value="P:regulation of cell shape"/>
    <property type="evidence" value="ECO:0007669"/>
    <property type="project" value="UniProtKB-KW"/>
</dbReference>
<evidence type="ECO:0000256" key="4">
    <source>
        <dbReference type="ARBA" id="ARBA00022618"/>
    </source>
</evidence>
<dbReference type="OrthoDB" id="9768187at2"/>
<comment type="subcellular location">
    <subcellularLocation>
        <location evidence="1">Cell membrane</location>
        <topology evidence="1">Multi-pass membrane protein</topology>
    </subcellularLocation>
</comment>
<dbReference type="GO" id="GO:0071555">
    <property type="term" value="P:cell wall organization"/>
    <property type="evidence" value="ECO:0007669"/>
    <property type="project" value="UniProtKB-KW"/>
</dbReference>
<protein>
    <recommendedName>
        <fullName evidence="17">Probable peptidoglycan glycosyltransferase FtsW</fullName>
        <ecNumber evidence="19">2.4.99.28</ecNumber>
    </recommendedName>
    <alternativeName>
        <fullName evidence="18">Cell division protein FtsW</fullName>
    </alternativeName>
    <alternativeName>
        <fullName evidence="15">Cell wall polymerase</fullName>
    </alternativeName>
    <alternativeName>
        <fullName evidence="14">Peptidoglycan polymerase</fullName>
    </alternativeName>
</protein>
<dbReference type="PANTHER" id="PTHR30474:SF2">
    <property type="entry name" value="PEPTIDOGLYCAN GLYCOSYLTRANSFERASE FTSW-RELATED"/>
    <property type="match status" value="1"/>
</dbReference>
<keyword evidence="3" id="KW-1003">Cell membrane</keyword>
<keyword evidence="13" id="KW-0961">Cell wall biogenesis/degradation</keyword>
<evidence type="ECO:0000256" key="12">
    <source>
        <dbReference type="ARBA" id="ARBA00023306"/>
    </source>
</evidence>